<feature type="compositionally biased region" description="Low complexity" evidence="1">
    <location>
        <begin position="61"/>
        <end position="71"/>
    </location>
</feature>
<dbReference type="AlphaFoldDB" id="A0A5C3N5N6"/>
<name>A0A5C3N5N6_9AGAM</name>
<dbReference type="Proteomes" id="UP000305948">
    <property type="component" value="Unassembled WGS sequence"/>
</dbReference>
<feature type="compositionally biased region" description="Basic residues" evidence="1">
    <location>
        <begin position="168"/>
        <end position="181"/>
    </location>
</feature>
<dbReference type="EMBL" id="ML213509">
    <property type="protein sequence ID" value="TFK52355.1"/>
    <property type="molecule type" value="Genomic_DNA"/>
</dbReference>
<gene>
    <name evidence="2" type="ORF">OE88DRAFT_1392617</name>
</gene>
<feature type="region of interest" description="Disordered" evidence="1">
    <location>
        <begin position="119"/>
        <end position="181"/>
    </location>
</feature>
<feature type="compositionally biased region" description="Polar residues" evidence="1">
    <location>
        <begin position="130"/>
        <end position="163"/>
    </location>
</feature>
<reference evidence="2 3" key="1">
    <citation type="journal article" date="2019" name="Nat. Ecol. Evol.">
        <title>Megaphylogeny resolves global patterns of mushroom evolution.</title>
        <authorList>
            <person name="Varga T."/>
            <person name="Krizsan K."/>
            <person name="Foldi C."/>
            <person name="Dima B."/>
            <person name="Sanchez-Garcia M."/>
            <person name="Sanchez-Ramirez S."/>
            <person name="Szollosi G.J."/>
            <person name="Szarkandi J.G."/>
            <person name="Papp V."/>
            <person name="Albert L."/>
            <person name="Andreopoulos W."/>
            <person name="Angelini C."/>
            <person name="Antonin V."/>
            <person name="Barry K.W."/>
            <person name="Bougher N.L."/>
            <person name="Buchanan P."/>
            <person name="Buyck B."/>
            <person name="Bense V."/>
            <person name="Catcheside P."/>
            <person name="Chovatia M."/>
            <person name="Cooper J."/>
            <person name="Damon W."/>
            <person name="Desjardin D."/>
            <person name="Finy P."/>
            <person name="Geml J."/>
            <person name="Haridas S."/>
            <person name="Hughes K."/>
            <person name="Justo A."/>
            <person name="Karasinski D."/>
            <person name="Kautmanova I."/>
            <person name="Kiss B."/>
            <person name="Kocsube S."/>
            <person name="Kotiranta H."/>
            <person name="LaButti K.M."/>
            <person name="Lechner B.E."/>
            <person name="Liimatainen K."/>
            <person name="Lipzen A."/>
            <person name="Lukacs Z."/>
            <person name="Mihaltcheva S."/>
            <person name="Morgado L.N."/>
            <person name="Niskanen T."/>
            <person name="Noordeloos M.E."/>
            <person name="Ohm R.A."/>
            <person name="Ortiz-Santana B."/>
            <person name="Ovrebo C."/>
            <person name="Racz N."/>
            <person name="Riley R."/>
            <person name="Savchenko A."/>
            <person name="Shiryaev A."/>
            <person name="Soop K."/>
            <person name="Spirin V."/>
            <person name="Szebenyi C."/>
            <person name="Tomsovsky M."/>
            <person name="Tulloss R.E."/>
            <person name="Uehling J."/>
            <person name="Grigoriev I.V."/>
            <person name="Vagvolgyi C."/>
            <person name="Papp T."/>
            <person name="Martin F.M."/>
            <person name="Miettinen O."/>
            <person name="Hibbett D.S."/>
            <person name="Nagy L.G."/>
        </authorList>
    </citation>
    <scope>NUCLEOTIDE SEQUENCE [LARGE SCALE GENOMIC DNA]</scope>
    <source>
        <strain evidence="2 3">OMC1185</strain>
    </source>
</reference>
<organism evidence="2 3">
    <name type="scientific">Heliocybe sulcata</name>
    <dbReference type="NCBI Taxonomy" id="5364"/>
    <lineage>
        <taxon>Eukaryota</taxon>
        <taxon>Fungi</taxon>
        <taxon>Dikarya</taxon>
        <taxon>Basidiomycota</taxon>
        <taxon>Agaricomycotina</taxon>
        <taxon>Agaricomycetes</taxon>
        <taxon>Gloeophyllales</taxon>
        <taxon>Gloeophyllaceae</taxon>
        <taxon>Heliocybe</taxon>
    </lineage>
</organism>
<protein>
    <submittedName>
        <fullName evidence="2">Uncharacterized protein</fullName>
    </submittedName>
</protein>
<accession>A0A5C3N5N6</accession>
<evidence type="ECO:0000313" key="3">
    <source>
        <dbReference type="Proteomes" id="UP000305948"/>
    </source>
</evidence>
<evidence type="ECO:0000256" key="1">
    <source>
        <dbReference type="SAM" id="MobiDB-lite"/>
    </source>
</evidence>
<sequence>MLPHIGESAPVPESLHGRNTAATTPIPNGEDWFCLLPASALPHLPTIVSRISLPRPPPESSSPSTSTLPSSYGPVQMATIPSMPVSGFTIPPGALQMYLPAYPRLHPAPLPQSRYYIVPLRGQPAGPGQGSVSDGQQEPSILEASSSSTAGTANQQAPVSGTQERPKRVIHRRKSAKPRSCMHCRSEQCAGKWGISKCPVLQAKTQAG</sequence>
<feature type="region of interest" description="Disordered" evidence="1">
    <location>
        <begin position="1"/>
        <end position="23"/>
    </location>
</feature>
<evidence type="ECO:0000313" key="2">
    <source>
        <dbReference type="EMBL" id="TFK52355.1"/>
    </source>
</evidence>
<proteinExistence type="predicted"/>
<keyword evidence="3" id="KW-1185">Reference proteome</keyword>
<feature type="region of interest" description="Disordered" evidence="1">
    <location>
        <begin position="52"/>
        <end position="73"/>
    </location>
</feature>
<dbReference type="OrthoDB" id="10667259at2759"/>